<feature type="region of interest" description="Disordered" evidence="1">
    <location>
        <begin position="162"/>
        <end position="194"/>
    </location>
</feature>
<dbReference type="EMBL" id="PVTD01000001">
    <property type="protein sequence ID" value="PRY26698.1"/>
    <property type="molecule type" value="Genomic_DNA"/>
</dbReference>
<protein>
    <submittedName>
        <fullName evidence="2">Uncharacterized protein</fullName>
    </submittedName>
</protein>
<comment type="caution">
    <text evidence="2">The sequence shown here is derived from an EMBL/GenBank/DDBJ whole genome shotgun (WGS) entry which is preliminary data.</text>
</comment>
<sequence length="194" mass="20700">MWGSSWRRCRWPVRFRRGAVTKGLGRICRCWQAEANPLAVVVRARGAIPHRVTRFGERHAQGPWAGATASCDGACGPLPALAATSLVGPARRGQTCTVAFLRWAETQGVAACPPCCRRFGPIGWPVDVIRDRLAPSGPSQNGRIGPCVRLDDQSVPKCGHPVDIIPDGRSQKGPVPGSETGPFGTCSAWRGDGP</sequence>
<accession>A0A2T0RZT8</accession>
<proteinExistence type="predicted"/>
<dbReference type="AlphaFoldDB" id="A0A2T0RZT8"/>
<keyword evidence="3" id="KW-1185">Reference proteome</keyword>
<dbReference type="Proteomes" id="UP000239480">
    <property type="component" value="Unassembled WGS sequence"/>
</dbReference>
<gene>
    <name evidence="2" type="ORF">CLV78_101799</name>
</gene>
<reference evidence="2 3" key="1">
    <citation type="submission" date="2018-03" db="EMBL/GenBank/DDBJ databases">
        <title>Genomic Encyclopedia of Archaeal and Bacterial Type Strains, Phase II (KMG-II): from individual species to whole genera.</title>
        <authorList>
            <person name="Goeker M."/>
        </authorList>
    </citation>
    <scope>NUCLEOTIDE SEQUENCE [LARGE SCALE GENOMIC DNA]</scope>
    <source>
        <strain evidence="2 3">DSM 29328</strain>
    </source>
</reference>
<evidence type="ECO:0000313" key="3">
    <source>
        <dbReference type="Proteomes" id="UP000239480"/>
    </source>
</evidence>
<organism evidence="2 3">
    <name type="scientific">Aliiruegeria haliotis</name>
    <dbReference type="NCBI Taxonomy" id="1280846"/>
    <lineage>
        <taxon>Bacteria</taxon>
        <taxon>Pseudomonadati</taxon>
        <taxon>Pseudomonadota</taxon>
        <taxon>Alphaproteobacteria</taxon>
        <taxon>Rhodobacterales</taxon>
        <taxon>Roseobacteraceae</taxon>
        <taxon>Aliiruegeria</taxon>
    </lineage>
</organism>
<name>A0A2T0RZT8_9RHOB</name>
<evidence type="ECO:0000256" key="1">
    <source>
        <dbReference type="SAM" id="MobiDB-lite"/>
    </source>
</evidence>
<evidence type="ECO:0000313" key="2">
    <source>
        <dbReference type="EMBL" id="PRY26698.1"/>
    </source>
</evidence>